<gene>
    <name evidence="2" type="ORF">BEUL_2262</name>
</gene>
<comment type="caution">
    <text evidence="2">The sequence shown here is derived from an EMBL/GenBank/DDBJ whole genome shotgun (WGS) entry which is preliminary data.</text>
</comment>
<dbReference type="AlphaFoldDB" id="A0A261FY00"/>
<dbReference type="SUPFAM" id="SSF81301">
    <property type="entry name" value="Nucleotidyltransferase"/>
    <property type="match status" value="1"/>
</dbReference>
<keyword evidence="2" id="KW-0808">Transferase</keyword>
<evidence type="ECO:0000313" key="3">
    <source>
        <dbReference type="Proteomes" id="UP000216057"/>
    </source>
</evidence>
<evidence type="ECO:0000313" key="2">
    <source>
        <dbReference type="EMBL" id="OZG64060.1"/>
    </source>
</evidence>
<dbReference type="EMBL" id="MWWZ01000018">
    <property type="protein sequence ID" value="OZG64060.1"/>
    <property type="molecule type" value="Genomic_DNA"/>
</dbReference>
<sequence length="96" mass="10610">MVVPVEQVYEQIRAMSAEAGASRVVLFGSRAMGTNRPKSDIDLAVAGCPNFSQLEDALQNDLWSLLKLDVVNLDEPISDELCVEIERDGKVLYEKV</sequence>
<evidence type="ECO:0000259" key="1">
    <source>
        <dbReference type="Pfam" id="PF18765"/>
    </source>
</evidence>
<feature type="domain" description="Polymerase beta nucleotidyltransferase" evidence="1">
    <location>
        <begin position="22"/>
        <end position="95"/>
    </location>
</feature>
<organism evidence="2 3">
    <name type="scientific">Bifidobacterium eulemuris</name>
    <dbReference type="NCBI Taxonomy" id="1765219"/>
    <lineage>
        <taxon>Bacteria</taxon>
        <taxon>Bacillati</taxon>
        <taxon>Actinomycetota</taxon>
        <taxon>Actinomycetes</taxon>
        <taxon>Bifidobacteriales</taxon>
        <taxon>Bifidobacteriaceae</taxon>
        <taxon>Bifidobacterium</taxon>
    </lineage>
</organism>
<dbReference type="InterPro" id="IPR043519">
    <property type="entry name" value="NT_sf"/>
</dbReference>
<dbReference type="InterPro" id="IPR041633">
    <property type="entry name" value="Polbeta"/>
</dbReference>
<dbReference type="GO" id="GO:0016740">
    <property type="term" value="F:transferase activity"/>
    <property type="evidence" value="ECO:0007669"/>
    <property type="project" value="UniProtKB-KW"/>
</dbReference>
<name>A0A261FY00_9BIFI</name>
<dbReference type="CDD" id="cd05403">
    <property type="entry name" value="NT_KNTase_like"/>
    <property type="match status" value="1"/>
</dbReference>
<proteinExistence type="predicted"/>
<reference evidence="2 3" key="1">
    <citation type="journal article" date="2017" name="BMC Genomics">
        <title>Comparative genomic and phylogenomic analyses of the Bifidobacteriaceae family.</title>
        <authorList>
            <person name="Lugli G.A."/>
            <person name="Milani C."/>
            <person name="Turroni F."/>
            <person name="Duranti S."/>
            <person name="Mancabelli L."/>
            <person name="Mangifesta M."/>
            <person name="Ferrario C."/>
            <person name="Modesto M."/>
            <person name="Mattarelli P."/>
            <person name="Jiri K."/>
            <person name="van Sinderen D."/>
            <person name="Ventura M."/>
        </authorList>
    </citation>
    <scope>NUCLEOTIDE SEQUENCE [LARGE SCALE GENOMIC DNA]</scope>
    <source>
        <strain evidence="2 3">DSM 100216</strain>
    </source>
</reference>
<protein>
    <submittedName>
        <fullName evidence="2">Nucleotidyltransferase</fullName>
    </submittedName>
</protein>
<accession>A0A261FY00</accession>
<dbReference type="Proteomes" id="UP000216057">
    <property type="component" value="Unassembled WGS sequence"/>
</dbReference>
<dbReference type="Gene3D" id="3.30.460.10">
    <property type="entry name" value="Beta Polymerase, domain 2"/>
    <property type="match status" value="1"/>
</dbReference>
<dbReference type="Pfam" id="PF18765">
    <property type="entry name" value="Polbeta"/>
    <property type="match status" value="1"/>
</dbReference>